<dbReference type="Gene3D" id="6.10.340.10">
    <property type="match status" value="1"/>
</dbReference>
<feature type="domain" description="HAMP" evidence="13">
    <location>
        <begin position="190"/>
        <end position="243"/>
    </location>
</feature>
<gene>
    <name evidence="14" type="ORF">EKG83_28615</name>
</gene>
<evidence type="ECO:0000256" key="4">
    <source>
        <dbReference type="ARBA" id="ARBA00022553"/>
    </source>
</evidence>
<dbReference type="Pfam" id="PF02518">
    <property type="entry name" value="HATPase_c"/>
    <property type="match status" value="1"/>
</dbReference>
<dbReference type="PANTHER" id="PTHR45436:SF5">
    <property type="entry name" value="SENSOR HISTIDINE KINASE TRCS"/>
    <property type="match status" value="1"/>
</dbReference>
<dbReference type="GO" id="GO:0000155">
    <property type="term" value="F:phosphorelay sensor kinase activity"/>
    <property type="evidence" value="ECO:0007669"/>
    <property type="project" value="InterPro"/>
</dbReference>
<dbReference type="Pfam" id="PF00672">
    <property type="entry name" value="HAMP"/>
    <property type="match status" value="1"/>
</dbReference>
<evidence type="ECO:0000313" key="15">
    <source>
        <dbReference type="Proteomes" id="UP000325787"/>
    </source>
</evidence>
<keyword evidence="15" id="KW-1185">Reference proteome</keyword>
<evidence type="ECO:0000259" key="13">
    <source>
        <dbReference type="PROSITE" id="PS50885"/>
    </source>
</evidence>
<dbReference type="InterPro" id="IPR036097">
    <property type="entry name" value="HisK_dim/P_sf"/>
</dbReference>
<dbReference type="Pfam" id="PF00512">
    <property type="entry name" value="HisKA"/>
    <property type="match status" value="1"/>
</dbReference>
<organism evidence="14 15">
    <name type="scientific">Saccharothrix syringae</name>
    <name type="common">Nocardiopsis syringae</name>
    <dbReference type="NCBI Taxonomy" id="103733"/>
    <lineage>
        <taxon>Bacteria</taxon>
        <taxon>Bacillati</taxon>
        <taxon>Actinomycetota</taxon>
        <taxon>Actinomycetes</taxon>
        <taxon>Pseudonocardiales</taxon>
        <taxon>Pseudonocardiaceae</taxon>
        <taxon>Saccharothrix</taxon>
    </lineage>
</organism>
<dbReference type="SUPFAM" id="SSF158472">
    <property type="entry name" value="HAMP domain-like"/>
    <property type="match status" value="1"/>
</dbReference>
<keyword evidence="7 14" id="KW-0418">Kinase</keyword>
<dbReference type="EC" id="2.7.13.3" evidence="3"/>
<evidence type="ECO:0000256" key="2">
    <source>
        <dbReference type="ARBA" id="ARBA00004236"/>
    </source>
</evidence>
<evidence type="ECO:0000256" key="5">
    <source>
        <dbReference type="ARBA" id="ARBA00022679"/>
    </source>
</evidence>
<protein>
    <recommendedName>
        <fullName evidence="3">histidine kinase</fullName>
        <ecNumber evidence="3">2.7.13.3</ecNumber>
    </recommendedName>
</protein>
<evidence type="ECO:0000256" key="7">
    <source>
        <dbReference type="ARBA" id="ARBA00022777"/>
    </source>
</evidence>
<dbReference type="PRINTS" id="PR00344">
    <property type="entry name" value="BCTRLSENSOR"/>
</dbReference>
<evidence type="ECO:0000256" key="10">
    <source>
        <dbReference type="ARBA" id="ARBA00023136"/>
    </source>
</evidence>
<evidence type="ECO:0000256" key="9">
    <source>
        <dbReference type="ARBA" id="ARBA00023012"/>
    </source>
</evidence>
<dbReference type="SMART" id="SM00304">
    <property type="entry name" value="HAMP"/>
    <property type="match status" value="1"/>
</dbReference>
<reference evidence="15" key="1">
    <citation type="journal article" date="2021" name="Curr. Microbiol.">
        <title>Complete genome of nocamycin-producing strain Saccharothrix syringae NRRL B-16468 reveals the biosynthetic potential for secondary metabolites.</title>
        <authorList>
            <person name="Mo X."/>
            <person name="Yang S."/>
        </authorList>
    </citation>
    <scope>NUCLEOTIDE SEQUENCE [LARGE SCALE GENOMIC DNA]</scope>
    <source>
        <strain evidence="15">ATCC 51364 / DSM 43886 / JCM 6844 / KCTC 9398 / NBRC 14523 / NRRL B-16468 / INA 2240</strain>
    </source>
</reference>
<dbReference type="EMBL" id="CP034550">
    <property type="protein sequence ID" value="QFZ24558.1"/>
    <property type="molecule type" value="Genomic_DNA"/>
</dbReference>
<evidence type="ECO:0000256" key="8">
    <source>
        <dbReference type="ARBA" id="ARBA00022989"/>
    </source>
</evidence>
<keyword evidence="5" id="KW-0808">Transferase</keyword>
<dbReference type="GO" id="GO:0005886">
    <property type="term" value="C:plasma membrane"/>
    <property type="evidence" value="ECO:0007669"/>
    <property type="project" value="UniProtKB-SubCell"/>
</dbReference>
<evidence type="ECO:0000256" key="1">
    <source>
        <dbReference type="ARBA" id="ARBA00000085"/>
    </source>
</evidence>
<dbReference type="InterPro" id="IPR005467">
    <property type="entry name" value="His_kinase_dom"/>
</dbReference>
<dbReference type="AlphaFoldDB" id="A0A5Q0HDZ4"/>
<keyword evidence="8 11" id="KW-1133">Transmembrane helix</keyword>
<dbReference type="Gene3D" id="3.30.565.10">
    <property type="entry name" value="Histidine kinase-like ATPase, C-terminal domain"/>
    <property type="match status" value="1"/>
</dbReference>
<dbReference type="InterPro" id="IPR004358">
    <property type="entry name" value="Sig_transdc_His_kin-like_C"/>
</dbReference>
<evidence type="ECO:0000259" key="12">
    <source>
        <dbReference type="PROSITE" id="PS50109"/>
    </source>
</evidence>
<dbReference type="PANTHER" id="PTHR45436">
    <property type="entry name" value="SENSOR HISTIDINE KINASE YKOH"/>
    <property type="match status" value="1"/>
</dbReference>
<feature type="transmembrane region" description="Helical" evidence="11">
    <location>
        <begin position="167"/>
        <end position="193"/>
    </location>
</feature>
<dbReference type="InterPro" id="IPR003594">
    <property type="entry name" value="HATPase_dom"/>
</dbReference>
<feature type="domain" description="Histidine kinase" evidence="12">
    <location>
        <begin position="251"/>
        <end position="466"/>
    </location>
</feature>
<keyword evidence="4" id="KW-0597">Phosphoprotein</keyword>
<dbReference type="InterPro" id="IPR050428">
    <property type="entry name" value="TCS_sensor_his_kinase"/>
</dbReference>
<evidence type="ECO:0000313" key="14">
    <source>
        <dbReference type="EMBL" id="QFZ24558.1"/>
    </source>
</evidence>
<dbReference type="SUPFAM" id="SSF55874">
    <property type="entry name" value="ATPase domain of HSP90 chaperone/DNA topoisomerase II/histidine kinase"/>
    <property type="match status" value="1"/>
</dbReference>
<dbReference type="SUPFAM" id="SSF47384">
    <property type="entry name" value="Homodimeric domain of signal transducing histidine kinase"/>
    <property type="match status" value="1"/>
</dbReference>
<proteinExistence type="predicted"/>
<dbReference type="InterPro" id="IPR036890">
    <property type="entry name" value="HATPase_C_sf"/>
</dbReference>
<keyword evidence="9" id="KW-0902">Two-component regulatory system</keyword>
<dbReference type="SMART" id="SM00388">
    <property type="entry name" value="HisKA"/>
    <property type="match status" value="1"/>
</dbReference>
<evidence type="ECO:0000256" key="11">
    <source>
        <dbReference type="SAM" id="Phobius"/>
    </source>
</evidence>
<dbReference type="CDD" id="cd00075">
    <property type="entry name" value="HATPase"/>
    <property type="match status" value="1"/>
</dbReference>
<keyword evidence="10 11" id="KW-0472">Membrane</keyword>
<name>A0A5Q0HDZ4_SACSY</name>
<dbReference type="OrthoDB" id="9786919at2"/>
<dbReference type="CDD" id="cd06225">
    <property type="entry name" value="HAMP"/>
    <property type="match status" value="1"/>
</dbReference>
<dbReference type="CDD" id="cd00082">
    <property type="entry name" value="HisKA"/>
    <property type="match status" value="1"/>
</dbReference>
<keyword evidence="6 11" id="KW-0812">Transmembrane</keyword>
<sequence>MAVPIAAIVVLAANSLRDEAVRLEVASSGYRALCSSLGEEIPADKKRPDLIPWVTVPESQDCLVGSEFFSKQIGAGVTVPAKPVRPENAIPRQVMGADSTMTCLAEYHSGTITPEFSSWPLTDPRRIRARLTTATGETGVGDLTGGWLPEEHQARLAGIQRALNAQVLFLLGGAAVLIGLFGGVVWLATGRVLQPVEAIRREMAEITEQDLTRRVPVPRGRTEIAGLATTVNATLERLEAAVEDNRRFVADASHELRTPIAALRAELEIATTYPDLADWPAVADAALADTQRLQHLAGDLLLLARLDHASTTPTSTAGQDDTVDLTALTREQTERHRSRHTLTTLVPDRAVPVRGSRFLLDRLLGNLLDNAERHATATITIRLTATADQAVLEVLDDGPGIPPEHRDRIFDRFTRLDHARTDDTGGTGLGLPIARRIATVHAGTLRATDPLDDHGARLVATFPLTR</sequence>
<dbReference type="Proteomes" id="UP000325787">
    <property type="component" value="Chromosome"/>
</dbReference>
<evidence type="ECO:0000256" key="6">
    <source>
        <dbReference type="ARBA" id="ARBA00022692"/>
    </source>
</evidence>
<dbReference type="InterPro" id="IPR003660">
    <property type="entry name" value="HAMP_dom"/>
</dbReference>
<comment type="catalytic activity">
    <reaction evidence="1">
        <text>ATP + protein L-histidine = ADP + protein N-phospho-L-histidine.</text>
        <dbReference type="EC" id="2.7.13.3"/>
    </reaction>
</comment>
<dbReference type="InterPro" id="IPR003661">
    <property type="entry name" value="HisK_dim/P_dom"/>
</dbReference>
<accession>A0A5Q0HDZ4</accession>
<dbReference type="KEGG" id="ssyi:EKG83_28615"/>
<dbReference type="SMART" id="SM00387">
    <property type="entry name" value="HATPase_c"/>
    <property type="match status" value="1"/>
</dbReference>
<comment type="subcellular location">
    <subcellularLocation>
        <location evidence="2">Cell membrane</location>
    </subcellularLocation>
</comment>
<evidence type="ECO:0000256" key="3">
    <source>
        <dbReference type="ARBA" id="ARBA00012438"/>
    </source>
</evidence>
<dbReference type="Gene3D" id="1.10.287.130">
    <property type="match status" value="1"/>
</dbReference>
<dbReference type="PROSITE" id="PS50885">
    <property type="entry name" value="HAMP"/>
    <property type="match status" value="1"/>
</dbReference>
<dbReference type="PROSITE" id="PS50109">
    <property type="entry name" value="HIS_KIN"/>
    <property type="match status" value="1"/>
</dbReference>